<gene>
    <name evidence="2" type="ORF">VZT92_004676</name>
</gene>
<evidence type="ECO:0000313" key="3">
    <source>
        <dbReference type="Proteomes" id="UP001488805"/>
    </source>
</evidence>
<proteinExistence type="predicted"/>
<reference evidence="2 3" key="1">
    <citation type="journal article" date="2024" name="Genome Biol. Evol.">
        <title>Chromosome-level genome assembly of the viviparous eelpout Zoarces viviparus.</title>
        <authorList>
            <person name="Fuhrmann N."/>
            <person name="Brasseur M.V."/>
            <person name="Bakowski C.E."/>
            <person name="Podsiadlowski L."/>
            <person name="Prost S."/>
            <person name="Krehenwinkel H."/>
            <person name="Mayer C."/>
        </authorList>
    </citation>
    <scope>NUCLEOTIDE SEQUENCE [LARGE SCALE GENOMIC DNA]</scope>
    <source>
        <strain evidence="2">NO-MEL_2022_Ind0_liver</strain>
    </source>
</reference>
<feature type="compositionally biased region" description="Polar residues" evidence="1">
    <location>
        <begin position="75"/>
        <end position="89"/>
    </location>
</feature>
<organism evidence="2 3">
    <name type="scientific">Zoarces viviparus</name>
    <name type="common">Viviparous eelpout</name>
    <name type="synonym">Blennius viviparus</name>
    <dbReference type="NCBI Taxonomy" id="48416"/>
    <lineage>
        <taxon>Eukaryota</taxon>
        <taxon>Metazoa</taxon>
        <taxon>Chordata</taxon>
        <taxon>Craniata</taxon>
        <taxon>Vertebrata</taxon>
        <taxon>Euteleostomi</taxon>
        <taxon>Actinopterygii</taxon>
        <taxon>Neopterygii</taxon>
        <taxon>Teleostei</taxon>
        <taxon>Neoteleostei</taxon>
        <taxon>Acanthomorphata</taxon>
        <taxon>Eupercaria</taxon>
        <taxon>Perciformes</taxon>
        <taxon>Cottioidei</taxon>
        <taxon>Zoarcales</taxon>
        <taxon>Zoarcidae</taxon>
        <taxon>Zoarcinae</taxon>
        <taxon>Zoarces</taxon>
    </lineage>
</organism>
<comment type="caution">
    <text evidence="2">The sequence shown here is derived from an EMBL/GenBank/DDBJ whole genome shotgun (WGS) entry which is preliminary data.</text>
</comment>
<sequence>MTSEDRSTHQPHFKDQQRHVRHHRVPKHLEDYVLAYNPQRPALSSHSTEEQRGAAAAAERSRADAASYLGRRTASHSPSSDDLLNSTSL</sequence>
<accession>A0AAW1FYM9</accession>
<feature type="region of interest" description="Disordered" evidence="1">
    <location>
        <begin position="1"/>
        <end position="89"/>
    </location>
</feature>
<dbReference type="AlphaFoldDB" id="A0AAW1FYM9"/>
<keyword evidence="3" id="KW-1185">Reference proteome</keyword>
<evidence type="ECO:0000313" key="2">
    <source>
        <dbReference type="EMBL" id="KAK9539577.1"/>
    </source>
</evidence>
<protein>
    <submittedName>
        <fullName evidence="2">Uncharacterized protein</fullName>
    </submittedName>
</protein>
<name>A0AAW1FYM9_ZOAVI</name>
<evidence type="ECO:0000256" key="1">
    <source>
        <dbReference type="SAM" id="MobiDB-lite"/>
    </source>
</evidence>
<feature type="compositionally biased region" description="Basic and acidic residues" evidence="1">
    <location>
        <begin position="1"/>
        <end position="18"/>
    </location>
</feature>
<dbReference type="EMBL" id="JBCEZU010000023">
    <property type="protein sequence ID" value="KAK9539577.1"/>
    <property type="molecule type" value="Genomic_DNA"/>
</dbReference>
<dbReference type="Proteomes" id="UP001488805">
    <property type="component" value="Unassembled WGS sequence"/>
</dbReference>